<gene>
    <name evidence="1" type="ORF">TIFTF001_029220</name>
</gene>
<dbReference type="AlphaFoldDB" id="A0AA88DRH3"/>
<dbReference type="Proteomes" id="UP001187192">
    <property type="component" value="Unassembled WGS sequence"/>
</dbReference>
<organism evidence="1 2">
    <name type="scientific">Ficus carica</name>
    <name type="common">Common fig</name>
    <dbReference type="NCBI Taxonomy" id="3494"/>
    <lineage>
        <taxon>Eukaryota</taxon>
        <taxon>Viridiplantae</taxon>
        <taxon>Streptophyta</taxon>
        <taxon>Embryophyta</taxon>
        <taxon>Tracheophyta</taxon>
        <taxon>Spermatophyta</taxon>
        <taxon>Magnoliopsida</taxon>
        <taxon>eudicotyledons</taxon>
        <taxon>Gunneridae</taxon>
        <taxon>Pentapetalae</taxon>
        <taxon>rosids</taxon>
        <taxon>fabids</taxon>
        <taxon>Rosales</taxon>
        <taxon>Moraceae</taxon>
        <taxon>Ficeae</taxon>
        <taxon>Ficus</taxon>
    </lineage>
</organism>
<sequence>MCVKPSGEYKNPSFRIVGDMIGNISEQQTQGSFESVGTNDTLTKSLGNDENSARTCGQSKFVRQSYYFNIMQSSRENAEVSAVKLQLAALEITV</sequence>
<keyword evidence="2" id="KW-1185">Reference proteome</keyword>
<reference evidence="1" key="1">
    <citation type="submission" date="2023-07" db="EMBL/GenBank/DDBJ databases">
        <title>draft genome sequence of fig (Ficus carica).</title>
        <authorList>
            <person name="Takahashi T."/>
            <person name="Nishimura K."/>
        </authorList>
    </citation>
    <scope>NUCLEOTIDE SEQUENCE</scope>
</reference>
<dbReference type="EMBL" id="BTGU01000095">
    <property type="protein sequence ID" value="GMN60113.1"/>
    <property type="molecule type" value="Genomic_DNA"/>
</dbReference>
<evidence type="ECO:0000313" key="1">
    <source>
        <dbReference type="EMBL" id="GMN60113.1"/>
    </source>
</evidence>
<name>A0AA88DRH3_FICCA</name>
<comment type="caution">
    <text evidence="1">The sequence shown here is derived from an EMBL/GenBank/DDBJ whole genome shotgun (WGS) entry which is preliminary data.</text>
</comment>
<protein>
    <submittedName>
        <fullName evidence="1">Uncharacterized protein</fullName>
    </submittedName>
</protein>
<proteinExistence type="predicted"/>
<accession>A0AA88DRH3</accession>
<evidence type="ECO:0000313" key="2">
    <source>
        <dbReference type="Proteomes" id="UP001187192"/>
    </source>
</evidence>